<evidence type="ECO:0000256" key="7">
    <source>
        <dbReference type="RuleBase" id="RU000416"/>
    </source>
</evidence>
<feature type="active site" evidence="6">
    <location>
        <position position="92"/>
    </location>
</feature>
<comment type="caution">
    <text evidence="8">The sequence shown here is derived from an EMBL/GenBank/DDBJ whole genome shotgun (WGS) entry which is preliminary data.</text>
</comment>
<keyword evidence="4 6" id="KW-0949">S-adenosyl-L-methionine</keyword>
<dbReference type="SUPFAM" id="SSF53335">
    <property type="entry name" value="S-adenosyl-L-methionine-dependent methyltransferases"/>
    <property type="match status" value="2"/>
</dbReference>
<dbReference type="GO" id="GO:0044027">
    <property type="term" value="P:negative regulation of gene expression via chromosomal CpG island methylation"/>
    <property type="evidence" value="ECO:0007669"/>
    <property type="project" value="TreeGrafter"/>
</dbReference>
<accession>A0A7X0HVX1</accession>
<reference evidence="8 9" key="1">
    <citation type="submission" date="2020-08" db="EMBL/GenBank/DDBJ databases">
        <title>Genomic Encyclopedia of Type Strains, Phase IV (KMG-IV): sequencing the most valuable type-strain genomes for metagenomic binning, comparative biology and taxonomic classification.</title>
        <authorList>
            <person name="Goeker M."/>
        </authorList>
    </citation>
    <scope>NUCLEOTIDE SEQUENCE [LARGE SCALE GENOMIC DNA]</scope>
    <source>
        <strain evidence="8 9">DSM 5391</strain>
    </source>
</reference>
<proteinExistence type="inferred from homology"/>
<dbReference type="GO" id="GO:0003677">
    <property type="term" value="F:DNA binding"/>
    <property type="evidence" value="ECO:0007669"/>
    <property type="project" value="TreeGrafter"/>
</dbReference>
<evidence type="ECO:0000256" key="2">
    <source>
        <dbReference type="ARBA" id="ARBA00022603"/>
    </source>
</evidence>
<dbReference type="GO" id="GO:0032259">
    <property type="term" value="P:methylation"/>
    <property type="evidence" value="ECO:0007669"/>
    <property type="project" value="UniProtKB-KW"/>
</dbReference>
<dbReference type="Gene3D" id="3.90.120.10">
    <property type="entry name" value="DNA Methylase, subunit A, domain 2"/>
    <property type="match status" value="1"/>
</dbReference>
<dbReference type="RefSeq" id="WP_184530088.1">
    <property type="nucleotide sequence ID" value="NZ_JACHGK010000029.1"/>
</dbReference>
<dbReference type="PRINTS" id="PR00105">
    <property type="entry name" value="C5METTRFRASE"/>
</dbReference>
<dbReference type="Gene3D" id="3.40.50.150">
    <property type="entry name" value="Vaccinia Virus protein VP39"/>
    <property type="match status" value="2"/>
</dbReference>
<dbReference type="PANTHER" id="PTHR10629">
    <property type="entry name" value="CYTOSINE-SPECIFIC METHYLTRANSFERASE"/>
    <property type="match status" value="1"/>
</dbReference>
<keyword evidence="2 6" id="KW-0489">Methyltransferase</keyword>
<dbReference type="InterPro" id="IPR001525">
    <property type="entry name" value="C5_MeTfrase"/>
</dbReference>
<keyword evidence="5" id="KW-0680">Restriction system</keyword>
<evidence type="ECO:0000256" key="5">
    <source>
        <dbReference type="ARBA" id="ARBA00022747"/>
    </source>
</evidence>
<protein>
    <recommendedName>
        <fullName evidence="1">DNA (cytosine-5-)-methyltransferase</fullName>
        <ecNumber evidence="1">2.1.1.37</ecNumber>
    </recommendedName>
</protein>
<dbReference type="AlphaFoldDB" id="A0A7X0HVX1"/>
<dbReference type="PROSITE" id="PS51679">
    <property type="entry name" value="SAM_MT_C5"/>
    <property type="match status" value="1"/>
</dbReference>
<keyword evidence="3 6" id="KW-0808">Transferase</keyword>
<dbReference type="EMBL" id="JACHGK010000029">
    <property type="protein sequence ID" value="MBB6447798.1"/>
    <property type="molecule type" value="Genomic_DNA"/>
</dbReference>
<dbReference type="EC" id="2.1.1.37" evidence="1"/>
<comment type="similarity">
    <text evidence="6 7">Belongs to the class I-like SAM-binding methyltransferase superfamily. C5-methyltransferase family.</text>
</comment>
<dbReference type="InterPro" id="IPR050390">
    <property type="entry name" value="C5-Methyltransferase"/>
</dbReference>
<evidence type="ECO:0000256" key="6">
    <source>
        <dbReference type="PROSITE-ProRule" id="PRU01016"/>
    </source>
</evidence>
<dbReference type="PANTHER" id="PTHR10629:SF52">
    <property type="entry name" value="DNA (CYTOSINE-5)-METHYLTRANSFERASE 1"/>
    <property type="match status" value="1"/>
</dbReference>
<sequence length="591" mass="67199">MNSNIQEDNKYFIIDLFAGAGGMSNGFEQTGCFKTIGAVELNQSALKTFINNHSTFAGLETFSDIKKVDFSKVDVFNSVPKKDLIVIGGPPCQGFSNANRQRNNLISGNNQLVKEYVRAIRQLKPAAFVMENVKTIKSDKHKFFVTNGRIKLADGEVDIFSTEEYLTKELGVEIENTSLTLIRSSNKSKMLENILHIIVEEQNEVSPIISGQNNSYLSQIRSLHRRLSKSNYIQAKNKIEARVFERMSEVINMTNSCELIAPVIRETALILDKLSSGARLFASDIKEVIETFMSINHFLLCIKELQGEDIKYKLNKPVITKGVLTVSAEVKSYNVLDYVLKSLEKEGYIVKDMVLNATDYGVPQKRNRFFLIGINTNAASNDINIKEPSKIASESFTVYDAFASLIKYMPGKDVKDNIILNISIEERIKTNSRLEKYYTEGYKNTIVKNHINTESKDMSIRRFESLDQGQNFHDLSDDLKSNYTDTSRTQNTVYLRLKHDEPSRTVVNVRKSMWIHPEYNRSISIREAARLQTFPDSFEFFGKKDEQYQQIGNAVPPLLARAVAEKILELLNKKPKYPIGEVLNQHLEVNV</sequence>
<name>A0A7X0HVX1_9BACI</name>
<dbReference type="InterPro" id="IPR031303">
    <property type="entry name" value="C5_meth_CS"/>
</dbReference>
<gene>
    <name evidence="8" type="ORF">HNR53_004508</name>
</gene>
<dbReference type="Pfam" id="PF00145">
    <property type="entry name" value="DNA_methylase"/>
    <property type="match status" value="2"/>
</dbReference>
<dbReference type="Proteomes" id="UP000531594">
    <property type="component" value="Unassembled WGS sequence"/>
</dbReference>
<evidence type="ECO:0000313" key="8">
    <source>
        <dbReference type="EMBL" id="MBB6447798.1"/>
    </source>
</evidence>
<dbReference type="GO" id="GO:0009307">
    <property type="term" value="P:DNA restriction-modification system"/>
    <property type="evidence" value="ECO:0007669"/>
    <property type="project" value="UniProtKB-KW"/>
</dbReference>
<evidence type="ECO:0000313" key="9">
    <source>
        <dbReference type="Proteomes" id="UP000531594"/>
    </source>
</evidence>
<organism evidence="8 9">
    <name type="scientific">Bacillus benzoevorans</name>
    <dbReference type="NCBI Taxonomy" id="1456"/>
    <lineage>
        <taxon>Bacteria</taxon>
        <taxon>Bacillati</taxon>
        <taxon>Bacillota</taxon>
        <taxon>Bacilli</taxon>
        <taxon>Bacillales</taxon>
        <taxon>Bacillaceae</taxon>
        <taxon>Bacillus</taxon>
    </lineage>
</organism>
<dbReference type="InterPro" id="IPR029063">
    <property type="entry name" value="SAM-dependent_MTases_sf"/>
</dbReference>
<dbReference type="GO" id="GO:0003886">
    <property type="term" value="F:DNA (cytosine-5-)-methyltransferase activity"/>
    <property type="evidence" value="ECO:0007669"/>
    <property type="project" value="UniProtKB-EC"/>
</dbReference>
<evidence type="ECO:0000256" key="3">
    <source>
        <dbReference type="ARBA" id="ARBA00022679"/>
    </source>
</evidence>
<dbReference type="NCBIfam" id="TIGR00675">
    <property type="entry name" value="dcm"/>
    <property type="match status" value="1"/>
</dbReference>
<dbReference type="PROSITE" id="PS00095">
    <property type="entry name" value="C5_MTASE_2"/>
    <property type="match status" value="1"/>
</dbReference>
<keyword evidence="9" id="KW-1185">Reference proteome</keyword>
<evidence type="ECO:0000256" key="1">
    <source>
        <dbReference type="ARBA" id="ARBA00011975"/>
    </source>
</evidence>
<evidence type="ECO:0000256" key="4">
    <source>
        <dbReference type="ARBA" id="ARBA00022691"/>
    </source>
</evidence>